<dbReference type="EMBL" id="RBWX01000012">
    <property type="protein sequence ID" value="RKS85004.1"/>
    <property type="molecule type" value="Genomic_DNA"/>
</dbReference>
<organism evidence="16 18">
    <name type="scientific">Sphingosinicella microcystinivorans</name>
    <dbReference type="NCBI Taxonomy" id="335406"/>
    <lineage>
        <taxon>Bacteria</taxon>
        <taxon>Pseudomonadati</taxon>
        <taxon>Pseudomonadota</taxon>
        <taxon>Alphaproteobacteria</taxon>
        <taxon>Sphingomonadales</taxon>
        <taxon>Sphingosinicellaceae</taxon>
        <taxon>Sphingosinicella</taxon>
    </lineage>
</organism>
<feature type="signal peptide" evidence="13">
    <location>
        <begin position="1"/>
        <end position="28"/>
    </location>
</feature>
<keyword evidence="10 11" id="KW-0998">Cell outer membrane</keyword>
<dbReference type="EMBL" id="AP018711">
    <property type="protein sequence ID" value="BBE33338.1"/>
    <property type="molecule type" value="Genomic_DNA"/>
</dbReference>
<accession>A0AAD1D3Z0</accession>
<keyword evidence="6" id="KW-0408">Iron</keyword>
<keyword evidence="7" id="KW-0406">Ion transport</keyword>
<dbReference type="Proteomes" id="UP000276029">
    <property type="component" value="Unassembled WGS sequence"/>
</dbReference>
<evidence type="ECO:0000256" key="3">
    <source>
        <dbReference type="ARBA" id="ARBA00022452"/>
    </source>
</evidence>
<evidence type="ECO:0000256" key="13">
    <source>
        <dbReference type="SAM" id="SignalP"/>
    </source>
</evidence>
<keyword evidence="19" id="KW-1185">Reference proteome</keyword>
<dbReference type="SUPFAM" id="SSF56935">
    <property type="entry name" value="Porins"/>
    <property type="match status" value="1"/>
</dbReference>
<dbReference type="PANTHER" id="PTHR32552:SF81">
    <property type="entry name" value="TONB-DEPENDENT OUTER MEMBRANE RECEPTOR"/>
    <property type="match status" value="1"/>
</dbReference>
<evidence type="ECO:0000313" key="17">
    <source>
        <dbReference type="EMBL" id="RKS85004.1"/>
    </source>
</evidence>
<keyword evidence="8 12" id="KW-0798">TonB box</keyword>
<feature type="domain" description="TonB-dependent receptor plug" evidence="15">
    <location>
        <begin position="50"/>
        <end position="152"/>
    </location>
</feature>
<evidence type="ECO:0000256" key="7">
    <source>
        <dbReference type="ARBA" id="ARBA00023065"/>
    </source>
</evidence>
<keyword evidence="2 11" id="KW-0813">Transport</keyword>
<evidence type="ECO:0000256" key="1">
    <source>
        <dbReference type="ARBA" id="ARBA00004571"/>
    </source>
</evidence>
<sequence length="724" mass="78973">MVSKVKSRAAGLLIGVAGLAIAATSALAQEQGGVEREEIVVTAQRRAQSIQDVPISISALSTEDIERGGFSEFDDYATRIPNLSFSASGSSSTDGALSIAIRGVFGNNTTGFYIDDSPLLATLNPRVVDLERIEVLRGPQGTLYGARSMGGTVRLITTQPDLDETSGRARALVSTIHEGGMNYGVDGAVNLPVVPGVLAVRAVGYIQENGGFIDRAPRADAPTPFAHRKDIDSESVRGLQLSGLLSLAGGDLTIAPRIMYERTERDGRTQADFRAGNRINLRQYDIDEPSENEWTLATLTATYNAPFGTFLAATSYFDRSYSDSEDFSEWTTAVLGFQGASTTYSETDQKIFSQELRFVSGWEGPIDLTAGLFYQRSKSDWRFPTTIVEGFSDDAFNLDNPTKVTEKAVFAEATWHVTDALRFIVGARAFKNEVDFNLRQGGDFIGPDEFYAGKQSEKGVTPKVGVQYDIDDDRMLYVTMSEGFRVGGVNFYAATLCQAEIDGLGLGDTTTFDSDSLRSYEAGLKSSWLDRRMTVNVAAFRIDWKDLQQRQGLGCGFSLNVNAGEARLQGAELEFDLLPLDDTRILFNVGYVDTEITDTGGLTTVTRGASIQNVPKWTWSVALDQDFQLGAIPAFLHADYSYTGGSWSGNNNPTTPLRRPAFKVANARVGTEFGLGRIALFVDNIFDEAANYADIPPLGVQTPGRPRIVVNQPRTIGIEWRRNF</sequence>
<dbReference type="GO" id="GO:0009279">
    <property type="term" value="C:cell outer membrane"/>
    <property type="evidence" value="ECO:0007669"/>
    <property type="project" value="UniProtKB-SubCell"/>
</dbReference>
<keyword evidence="9 11" id="KW-0472">Membrane</keyword>
<dbReference type="Pfam" id="PF07715">
    <property type="entry name" value="Plug"/>
    <property type="match status" value="1"/>
</dbReference>
<evidence type="ECO:0000256" key="12">
    <source>
        <dbReference type="RuleBase" id="RU003357"/>
    </source>
</evidence>
<keyword evidence="4" id="KW-0410">Iron transport</keyword>
<evidence type="ECO:0000256" key="6">
    <source>
        <dbReference type="ARBA" id="ARBA00023004"/>
    </source>
</evidence>
<dbReference type="Proteomes" id="UP000275727">
    <property type="component" value="Chromosome"/>
</dbReference>
<dbReference type="AlphaFoldDB" id="A0AAD1D3Z0"/>
<proteinExistence type="inferred from homology"/>
<evidence type="ECO:0000256" key="10">
    <source>
        <dbReference type="ARBA" id="ARBA00023237"/>
    </source>
</evidence>
<evidence type="ECO:0000313" key="16">
    <source>
        <dbReference type="EMBL" id="BBE33338.1"/>
    </source>
</evidence>
<protein>
    <submittedName>
        <fullName evidence="17">Outer membrane receptor protein involved in Fe transport</fullName>
    </submittedName>
    <submittedName>
        <fullName evidence="16">TonB-dependent receptor</fullName>
    </submittedName>
</protein>
<dbReference type="GO" id="GO:0006826">
    <property type="term" value="P:iron ion transport"/>
    <property type="evidence" value="ECO:0007669"/>
    <property type="project" value="UniProtKB-KW"/>
</dbReference>
<evidence type="ECO:0000259" key="15">
    <source>
        <dbReference type="Pfam" id="PF07715"/>
    </source>
</evidence>
<evidence type="ECO:0000256" key="11">
    <source>
        <dbReference type="PROSITE-ProRule" id="PRU01360"/>
    </source>
</evidence>
<evidence type="ECO:0000313" key="19">
    <source>
        <dbReference type="Proteomes" id="UP000276029"/>
    </source>
</evidence>
<evidence type="ECO:0000256" key="5">
    <source>
        <dbReference type="ARBA" id="ARBA00022692"/>
    </source>
</evidence>
<comment type="similarity">
    <text evidence="11 12">Belongs to the TonB-dependent receptor family.</text>
</comment>
<dbReference type="Gene3D" id="2.40.170.20">
    <property type="entry name" value="TonB-dependent receptor, beta-barrel domain"/>
    <property type="match status" value="1"/>
</dbReference>
<evidence type="ECO:0000256" key="2">
    <source>
        <dbReference type="ARBA" id="ARBA00022448"/>
    </source>
</evidence>
<reference evidence="16 18" key="1">
    <citation type="submission" date="2018-06" db="EMBL/GenBank/DDBJ databases">
        <title>Complete Genome Sequence of the Microcystin-Degrading Bacterium Sphingosinicella microcystinivorans Strain B-9.</title>
        <authorList>
            <person name="Jin H."/>
            <person name="Nishizawa T."/>
            <person name="Guo Y."/>
            <person name="Nishizawa A."/>
            <person name="Park H."/>
            <person name="Kato H."/>
            <person name="Tsuji K."/>
            <person name="Harada K."/>
        </authorList>
    </citation>
    <scope>NUCLEOTIDE SEQUENCE [LARGE SCALE GENOMIC DNA]</scope>
    <source>
        <strain evidence="16 18">B9</strain>
    </source>
</reference>
<dbReference type="KEGG" id="smic:SmB9_09960"/>
<dbReference type="Pfam" id="PF00593">
    <property type="entry name" value="TonB_dep_Rec_b-barrel"/>
    <property type="match status" value="1"/>
</dbReference>
<dbReference type="InterPro" id="IPR000531">
    <property type="entry name" value="Beta-barrel_TonB"/>
</dbReference>
<feature type="domain" description="TonB-dependent receptor-like beta-barrel" evidence="14">
    <location>
        <begin position="260"/>
        <end position="685"/>
    </location>
</feature>
<dbReference type="PANTHER" id="PTHR32552">
    <property type="entry name" value="FERRICHROME IRON RECEPTOR-RELATED"/>
    <property type="match status" value="1"/>
</dbReference>
<dbReference type="InterPro" id="IPR036942">
    <property type="entry name" value="Beta-barrel_TonB_sf"/>
</dbReference>
<keyword evidence="5 11" id="KW-0812">Transmembrane</keyword>
<evidence type="ECO:0000259" key="14">
    <source>
        <dbReference type="Pfam" id="PF00593"/>
    </source>
</evidence>
<reference evidence="17 19" key="2">
    <citation type="submission" date="2018-10" db="EMBL/GenBank/DDBJ databases">
        <title>Genomic Encyclopedia of Type Strains, Phase IV (KMG-IV): sequencing the most valuable type-strain genomes for metagenomic binning, comparative biology and taxonomic classification.</title>
        <authorList>
            <person name="Goeker M."/>
        </authorList>
    </citation>
    <scope>NUCLEOTIDE SEQUENCE [LARGE SCALE GENOMIC DNA]</scope>
    <source>
        <strain evidence="17 19">DSM 19791</strain>
    </source>
</reference>
<dbReference type="InterPro" id="IPR012910">
    <property type="entry name" value="Plug_dom"/>
</dbReference>
<dbReference type="RefSeq" id="WP_121053547.1">
    <property type="nucleotide sequence ID" value="NZ_AP018711.1"/>
</dbReference>
<keyword evidence="13" id="KW-0732">Signal</keyword>
<keyword evidence="3 11" id="KW-1134">Transmembrane beta strand</keyword>
<evidence type="ECO:0000256" key="8">
    <source>
        <dbReference type="ARBA" id="ARBA00023077"/>
    </source>
</evidence>
<evidence type="ECO:0000256" key="9">
    <source>
        <dbReference type="ARBA" id="ARBA00023136"/>
    </source>
</evidence>
<dbReference type="PROSITE" id="PS52016">
    <property type="entry name" value="TONB_DEPENDENT_REC_3"/>
    <property type="match status" value="1"/>
</dbReference>
<keyword evidence="16" id="KW-0675">Receptor</keyword>
<dbReference type="InterPro" id="IPR039426">
    <property type="entry name" value="TonB-dep_rcpt-like"/>
</dbReference>
<gene>
    <name evidence="17" type="ORF">DFR51_3604</name>
    <name evidence="16" type="ORF">SmB9_09960</name>
</gene>
<name>A0AAD1D3Z0_SPHMI</name>
<evidence type="ECO:0000256" key="4">
    <source>
        <dbReference type="ARBA" id="ARBA00022496"/>
    </source>
</evidence>
<comment type="subcellular location">
    <subcellularLocation>
        <location evidence="1 11">Cell outer membrane</location>
        <topology evidence="1 11">Multi-pass membrane protein</topology>
    </subcellularLocation>
</comment>
<feature type="chain" id="PRO_5042033071" evidence="13">
    <location>
        <begin position="29"/>
        <end position="724"/>
    </location>
</feature>
<evidence type="ECO:0000313" key="18">
    <source>
        <dbReference type="Proteomes" id="UP000275727"/>
    </source>
</evidence>